<name>W5MDP4_LEPOC</name>
<dbReference type="SUPFAM" id="SSF46689">
    <property type="entry name" value="Homeodomain-like"/>
    <property type="match status" value="1"/>
</dbReference>
<dbReference type="GeneTree" id="ENSGT01120000275033"/>
<dbReference type="InterPro" id="IPR001356">
    <property type="entry name" value="HD"/>
</dbReference>
<dbReference type="HOGENOM" id="CLU_049543_12_1_1"/>
<proteinExistence type="predicted"/>
<evidence type="ECO:0000313" key="8">
    <source>
        <dbReference type="Ensembl" id="ENSLOCP00000006503.1"/>
    </source>
</evidence>
<keyword evidence="2 5" id="KW-0238">DNA-binding</keyword>
<keyword evidence="3 5" id="KW-0371">Homeobox</keyword>
<dbReference type="SMART" id="SM00389">
    <property type="entry name" value="HOX"/>
    <property type="match status" value="1"/>
</dbReference>
<dbReference type="PANTHER" id="PTHR46123">
    <property type="entry name" value="MIX-TYPE HOMEOBOX GENE 1-RELATED"/>
    <property type="match status" value="1"/>
</dbReference>
<dbReference type="InParanoid" id="W5MDP4"/>
<organism evidence="8 9">
    <name type="scientific">Lepisosteus oculatus</name>
    <name type="common">Spotted gar</name>
    <dbReference type="NCBI Taxonomy" id="7918"/>
    <lineage>
        <taxon>Eukaryota</taxon>
        <taxon>Metazoa</taxon>
        <taxon>Chordata</taxon>
        <taxon>Craniata</taxon>
        <taxon>Vertebrata</taxon>
        <taxon>Euteleostomi</taxon>
        <taxon>Actinopterygii</taxon>
        <taxon>Neopterygii</taxon>
        <taxon>Holostei</taxon>
        <taxon>Semionotiformes</taxon>
        <taxon>Lepisosteidae</taxon>
        <taxon>Lepisosteus</taxon>
    </lineage>
</organism>
<accession>W5MDP4</accession>
<dbReference type="Proteomes" id="UP000018468">
    <property type="component" value="Linkage group LG22"/>
</dbReference>
<evidence type="ECO:0000313" key="9">
    <source>
        <dbReference type="Proteomes" id="UP000018468"/>
    </source>
</evidence>
<keyword evidence="9" id="KW-1185">Reference proteome</keyword>
<reference evidence="9" key="1">
    <citation type="submission" date="2011-12" db="EMBL/GenBank/DDBJ databases">
        <title>The Draft Genome of Lepisosteus oculatus.</title>
        <authorList>
            <consortium name="The Broad Institute Genome Assembly &amp; Analysis Group"/>
            <consortium name="Computational R&amp;D Group"/>
            <consortium name="and Sequencing Platform"/>
            <person name="Di Palma F."/>
            <person name="Alfoldi J."/>
            <person name="Johnson J."/>
            <person name="Berlin A."/>
            <person name="Gnerre S."/>
            <person name="Jaffe D."/>
            <person name="MacCallum I."/>
            <person name="Young S."/>
            <person name="Walker B.J."/>
            <person name="Lander E.S."/>
            <person name="Lindblad-Toh K."/>
        </authorList>
    </citation>
    <scope>NUCLEOTIDE SEQUENCE [LARGE SCALE GENOMIC DNA]</scope>
</reference>
<keyword evidence="4 5" id="KW-0539">Nucleus</keyword>
<feature type="DNA-binding region" description="Homeobox" evidence="5">
    <location>
        <begin position="3"/>
        <end position="62"/>
    </location>
</feature>
<dbReference type="GO" id="GO:0003677">
    <property type="term" value="F:DNA binding"/>
    <property type="evidence" value="ECO:0007669"/>
    <property type="project" value="UniProtKB-UniRule"/>
</dbReference>
<reference evidence="8" key="3">
    <citation type="submission" date="2025-09" db="UniProtKB">
        <authorList>
            <consortium name="Ensembl"/>
        </authorList>
    </citation>
    <scope>IDENTIFICATION</scope>
</reference>
<feature type="domain" description="Homeobox" evidence="7">
    <location>
        <begin position="1"/>
        <end position="61"/>
    </location>
</feature>
<dbReference type="EMBL" id="AHAT01005798">
    <property type="status" value="NOT_ANNOTATED_CDS"/>
    <property type="molecule type" value="Genomic_DNA"/>
</dbReference>
<evidence type="ECO:0000256" key="4">
    <source>
        <dbReference type="ARBA" id="ARBA00023242"/>
    </source>
</evidence>
<dbReference type="CDD" id="cd00086">
    <property type="entry name" value="homeodomain"/>
    <property type="match status" value="1"/>
</dbReference>
<dbReference type="InterPro" id="IPR009057">
    <property type="entry name" value="Homeodomain-like_sf"/>
</dbReference>
<dbReference type="STRING" id="7918.ENSLOCP00000006503"/>
<dbReference type="PROSITE" id="PS50071">
    <property type="entry name" value="HOMEOBOX_2"/>
    <property type="match status" value="1"/>
</dbReference>
<dbReference type="EMBL" id="AHAT01005799">
    <property type="status" value="NOT_ANNOTATED_CDS"/>
    <property type="molecule type" value="Genomic_DNA"/>
</dbReference>
<dbReference type="InterPro" id="IPR051306">
    <property type="entry name" value="Homeobox_regulator"/>
</dbReference>
<dbReference type="OMA" id="EIAMWIN"/>
<sequence>APKRRRRTAFSGAQRRSLEEAFELNKYPDVKVKQSLSAITGLPESTIQVWFQNRRARFYRNKE</sequence>
<evidence type="ECO:0000256" key="3">
    <source>
        <dbReference type="ARBA" id="ARBA00023155"/>
    </source>
</evidence>
<dbReference type="Ensembl" id="ENSLOCT00000006511.1">
    <property type="protein sequence ID" value="ENSLOCP00000006503.1"/>
    <property type="gene ID" value="ENSLOCG00000005394.1"/>
</dbReference>
<evidence type="ECO:0000256" key="1">
    <source>
        <dbReference type="ARBA" id="ARBA00004123"/>
    </source>
</evidence>
<dbReference type="eggNOG" id="KOG0490">
    <property type="taxonomic scope" value="Eukaryota"/>
</dbReference>
<dbReference type="Pfam" id="PF00046">
    <property type="entry name" value="Homeodomain"/>
    <property type="match status" value="1"/>
</dbReference>
<dbReference type="Bgee" id="ENSLOCG00000005394">
    <property type="expression patterns" value="Expressed in testis"/>
</dbReference>
<comment type="subcellular location">
    <subcellularLocation>
        <location evidence="1 5 6">Nucleus</location>
    </subcellularLocation>
</comment>
<evidence type="ECO:0000256" key="2">
    <source>
        <dbReference type="ARBA" id="ARBA00023125"/>
    </source>
</evidence>
<dbReference type="GO" id="GO:0005634">
    <property type="term" value="C:nucleus"/>
    <property type="evidence" value="ECO:0007669"/>
    <property type="project" value="UniProtKB-SubCell"/>
</dbReference>
<dbReference type="AlphaFoldDB" id="W5MDP4"/>
<evidence type="ECO:0000259" key="7">
    <source>
        <dbReference type="PROSITE" id="PS50071"/>
    </source>
</evidence>
<dbReference type="Gene3D" id="1.10.10.60">
    <property type="entry name" value="Homeodomain-like"/>
    <property type="match status" value="1"/>
</dbReference>
<evidence type="ECO:0000256" key="6">
    <source>
        <dbReference type="RuleBase" id="RU000682"/>
    </source>
</evidence>
<protein>
    <recommendedName>
        <fullName evidence="7">Homeobox domain-containing protein</fullName>
    </recommendedName>
</protein>
<reference evidence="8" key="2">
    <citation type="submission" date="2025-08" db="UniProtKB">
        <authorList>
            <consortium name="Ensembl"/>
        </authorList>
    </citation>
    <scope>IDENTIFICATION</scope>
</reference>
<dbReference type="PANTHER" id="PTHR46123:SF4">
    <property type="entry name" value="MIX-TYPE HOMEOBOX GENE 1-RELATED"/>
    <property type="match status" value="1"/>
</dbReference>
<evidence type="ECO:0000256" key="5">
    <source>
        <dbReference type="PROSITE-ProRule" id="PRU00108"/>
    </source>
</evidence>